<protein>
    <submittedName>
        <fullName evidence="1">Uncharacterized protein</fullName>
    </submittedName>
</protein>
<evidence type="ECO:0000313" key="2">
    <source>
        <dbReference type="Proteomes" id="UP000265520"/>
    </source>
</evidence>
<organism evidence="1 2">
    <name type="scientific">Trifolium medium</name>
    <dbReference type="NCBI Taxonomy" id="97028"/>
    <lineage>
        <taxon>Eukaryota</taxon>
        <taxon>Viridiplantae</taxon>
        <taxon>Streptophyta</taxon>
        <taxon>Embryophyta</taxon>
        <taxon>Tracheophyta</taxon>
        <taxon>Spermatophyta</taxon>
        <taxon>Magnoliopsida</taxon>
        <taxon>eudicotyledons</taxon>
        <taxon>Gunneridae</taxon>
        <taxon>Pentapetalae</taxon>
        <taxon>rosids</taxon>
        <taxon>fabids</taxon>
        <taxon>Fabales</taxon>
        <taxon>Fabaceae</taxon>
        <taxon>Papilionoideae</taxon>
        <taxon>50 kb inversion clade</taxon>
        <taxon>NPAAA clade</taxon>
        <taxon>Hologalegina</taxon>
        <taxon>IRL clade</taxon>
        <taxon>Trifolieae</taxon>
        <taxon>Trifolium</taxon>
    </lineage>
</organism>
<name>A0A392RF22_9FABA</name>
<dbReference type="Proteomes" id="UP000265520">
    <property type="component" value="Unassembled WGS sequence"/>
</dbReference>
<comment type="caution">
    <text evidence="1">The sequence shown here is derived from an EMBL/GenBank/DDBJ whole genome shotgun (WGS) entry which is preliminary data.</text>
</comment>
<dbReference type="EMBL" id="LXQA010221246">
    <property type="protein sequence ID" value="MCI35208.1"/>
    <property type="molecule type" value="Genomic_DNA"/>
</dbReference>
<proteinExistence type="predicted"/>
<evidence type="ECO:0000313" key="1">
    <source>
        <dbReference type="EMBL" id="MCI35208.1"/>
    </source>
</evidence>
<accession>A0A392RF22</accession>
<dbReference type="AlphaFoldDB" id="A0A392RF22"/>
<sequence length="102" mass="11470">MSKSKNVINIVRRITDLNSAHIGRIIICLTTKSLGVELFYPRKIADIDPVVEIHPAVSFDLLHPRIRGDAREVDAPLLNNAFPLDGLIMCFFLAVEEFDIIL</sequence>
<keyword evidence="2" id="KW-1185">Reference proteome</keyword>
<reference evidence="1 2" key="1">
    <citation type="journal article" date="2018" name="Front. Plant Sci.">
        <title>Red Clover (Trifolium pratense) and Zigzag Clover (T. medium) - A Picture of Genomic Similarities and Differences.</title>
        <authorList>
            <person name="Dluhosova J."/>
            <person name="Istvanek J."/>
            <person name="Nedelnik J."/>
            <person name="Repkova J."/>
        </authorList>
    </citation>
    <scope>NUCLEOTIDE SEQUENCE [LARGE SCALE GENOMIC DNA]</scope>
    <source>
        <strain evidence="2">cv. 10/8</strain>
        <tissue evidence="1">Leaf</tissue>
    </source>
</reference>